<evidence type="ECO:0000256" key="3">
    <source>
        <dbReference type="ARBA" id="ARBA00022737"/>
    </source>
</evidence>
<evidence type="ECO:0000256" key="7">
    <source>
        <dbReference type="RuleBase" id="RU000488"/>
    </source>
</evidence>
<comment type="subcellular location">
    <subcellularLocation>
        <location evidence="1">Membrane</location>
        <topology evidence="1">Multi-pass membrane protein</topology>
    </subcellularLocation>
</comment>
<dbReference type="SUPFAM" id="SSF103506">
    <property type="entry name" value="Mitochondrial carrier"/>
    <property type="match status" value="1"/>
</dbReference>
<feature type="transmembrane region" description="Helical" evidence="8">
    <location>
        <begin position="43"/>
        <end position="64"/>
    </location>
</feature>
<dbReference type="STRING" id="133385.A0A2T9YCZ2"/>
<dbReference type="InterPro" id="IPR018108">
    <property type="entry name" value="MCP_transmembrane"/>
</dbReference>
<evidence type="ECO:0000256" key="6">
    <source>
        <dbReference type="PROSITE-ProRule" id="PRU00282"/>
    </source>
</evidence>
<evidence type="ECO:0000256" key="5">
    <source>
        <dbReference type="ARBA" id="ARBA00023136"/>
    </source>
</evidence>
<keyword evidence="7" id="KW-0813">Transport</keyword>
<feature type="transmembrane region" description="Helical" evidence="8">
    <location>
        <begin position="12"/>
        <end position="31"/>
    </location>
</feature>
<comment type="similarity">
    <text evidence="7">Belongs to the mitochondrial carrier (TC 2.A.29) family.</text>
</comment>
<dbReference type="Proteomes" id="UP000245383">
    <property type="component" value="Unassembled WGS sequence"/>
</dbReference>
<keyword evidence="4 8" id="KW-1133">Transmembrane helix</keyword>
<sequence length="143" mass="15584">MSSASMQTIPYIGIIFGTYDIISSLIIKIHSAYNLPHTNTTNLINNTVAGAASGIIAKFIVYPLDLVRKRMQVQGPNLKKFVGTNELIYPKGFFATFKYVANKEGITGLFRGLLPSLLKAGPSSASVFFAFGVAQNLMLKYTN</sequence>
<evidence type="ECO:0000313" key="9">
    <source>
        <dbReference type="EMBL" id="PVU90206.1"/>
    </source>
</evidence>
<protein>
    <recommendedName>
        <fullName evidence="11">Mitochondrial thiamine pyrophosphate carrier 1</fullName>
    </recommendedName>
</protein>
<accession>A0A2T9YCZ2</accession>
<dbReference type="Gene3D" id="1.50.40.10">
    <property type="entry name" value="Mitochondrial carrier domain"/>
    <property type="match status" value="1"/>
</dbReference>
<comment type="caution">
    <text evidence="9">The sequence shown here is derived from an EMBL/GenBank/DDBJ whole genome shotgun (WGS) entry which is preliminary data.</text>
</comment>
<evidence type="ECO:0000256" key="4">
    <source>
        <dbReference type="ARBA" id="ARBA00022989"/>
    </source>
</evidence>
<evidence type="ECO:0000256" key="1">
    <source>
        <dbReference type="ARBA" id="ARBA00004141"/>
    </source>
</evidence>
<keyword evidence="3" id="KW-0677">Repeat</keyword>
<dbReference type="OrthoDB" id="18574at2759"/>
<organism evidence="9 10">
    <name type="scientific">Smittium simulii</name>
    <dbReference type="NCBI Taxonomy" id="133385"/>
    <lineage>
        <taxon>Eukaryota</taxon>
        <taxon>Fungi</taxon>
        <taxon>Fungi incertae sedis</taxon>
        <taxon>Zoopagomycota</taxon>
        <taxon>Kickxellomycotina</taxon>
        <taxon>Harpellomycetes</taxon>
        <taxon>Harpellales</taxon>
        <taxon>Legeriomycetaceae</taxon>
        <taxon>Smittium</taxon>
    </lineage>
</organism>
<reference evidence="9 10" key="1">
    <citation type="journal article" date="2018" name="MBio">
        <title>Comparative Genomics Reveals the Core Gene Toolbox for the Fungus-Insect Symbiosis.</title>
        <authorList>
            <person name="Wang Y."/>
            <person name="Stata M."/>
            <person name="Wang W."/>
            <person name="Stajich J.E."/>
            <person name="White M.M."/>
            <person name="Moncalvo J.M."/>
        </authorList>
    </citation>
    <scope>NUCLEOTIDE SEQUENCE [LARGE SCALE GENOMIC DNA]</scope>
    <source>
        <strain evidence="9 10">SWE-8-4</strain>
    </source>
</reference>
<feature type="repeat" description="Solcar" evidence="6">
    <location>
        <begin position="41"/>
        <end position="137"/>
    </location>
</feature>
<keyword evidence="2 6" id="KW-0812">Transmembrane</keyword>
<dbReference type="Pfam" id="PF00153">
    <property type="entry name" value="Mito_carr"/>
    <property type="match status" value="1"/>
</dbReference>
<dbReference type="PROSITE" id="PS50920">
    <property type="entry name" value="SOLCAR"/>
    <property type="match status" value="1"/>
</dbReference>
<evidence type="ECO:0000256" key="2">
    <source>
        <dbReference type="ARBA" id="ARBA00022692"/>
    </source>
</evidence>
<evidence type="ECO:0008006" key="11">
    <source>
        <dbReference type="Google" id="ProtNLM"/>
    </source>
</evidence>
<dbReference type="AlphaFoldDB" id="A0A2T9YCZ2"/>
<dbReference type="PANTHER" id="PTHR24089">
    <property type="entry name" value="SOLUTE CARRIER FAMILY 25"/>
    <property type="match status" value="1"/>
</dbReference>
<dbReference type="InterPro" id="IPR023395">
    <property type="entry name" value="MCP_dom_sf"/>
</dbReference>
<keyword evidence="10" id="KW-1185">Reference proteome</keyword>
<keyword evidence="5 6" id="KW-0472">Membrane</keyword>
<evidence type="ECO:0000256" key="8">
    <source>
        <dbReference type="SAM" id="Phobius"/>
    </source>
</evidence>
<dbReference type="EMBL" id="MBFR01000269">
    <property type="protein sequence ID" value="PVU90206.1"/>
    <property type="molecule type" value="Genomic_DNA"/>
</dbReference>
<dbReference type="GO" id="GO:0016020">
    <property type="term" value="C:membrane"/>
    <property type="evidence" value="ECO:0007669"/>
    <property type="project" value="UniProtKB-SubCell"/>
</dbReference>
<evidence type="ECO:0000313" key="10">
    <source>
        <dbReference type="Proteomes" id="UP000245383"/>
    </source>
</evidence>
<name>A0A2T9YCZ2_9FUNG</name>
<gene>
    <name evidence="9" type="ORF">BB561_004986</name>
</gene>
<proteinExistence type="inferred from homology"/>